<keyword evidence="5 7" id="KW-1133">Transmembrane helix</keyword>
<dbReference type="InterPro" id="IPR004837">
    <property type="entry name" value="NaCa_Exmemb"/>
</dbReference>
<evidence type="ECO:0000256" key="5">
    <source>
        <dbReference type="ARBA" id="ARBA00022989"/>
    </source>
</evidence>
<keyword evidence="4 7" id="KW-0812">Transmembrane</keyword>
<evidence type="ECO:0000256" key="3">
    <source>
        <dbReference type="ARBA" id="ARBA00022448"/>
    </source>
</evidence>
<evidence type="ECO:0000256" key="6">
    <source>
        <dbReference type="ARBA" id="ARBA00023136"/>
    </source>
</evidence>
<feature type="transmembrane region" description="Helical" evidence="7">
    <location>
        <begin position="757"/>
        <end position="776"/>
    </location>
</feature>
<feature type="transmembrane region" description="Helical" evidence="7">
    <location>
        <begin position="287"/>
        <end position="306"/>
    </location>
</feature>
<feature type="transmembrane region" description="Helical" evidence="7">
    <location>
        <begin position="996"/>
        <end position="1018"/>
    </location>
</feature>
<keyword evidence="11" id="KW-1185">Reference proteome</keyword>
<feature type="transmembrane region" description="Helical" evidence="7">
    <location>
        <begin position="1025"/>
        <end position="1045"/>
    </location>
</feature>
<evidence type="ECO:0000256" key="2">
    <source>
        <dbReference type="ARBA" id="ARBA00008170"/>
    </source>
</evidence>
<dbReference type="Proteomes" id="UP001479436">
    <property type="component" value="Unassembled WGS sequence"/>
</dbReference>
<feature type="domain" description="Sodium/calcium exchanger membrane region" evidence="9">
    <location>
        <begin position="883"/>
        <end position="1043"/>
    </location>
</feature>
<evidence type="ECO:0000256" key="7">
    <source>
        <dbReference type="SAM" id="Phobius"/>
    </source>
</evidence>
<feature type="chain" id="PRO_5045482770" description="Sodium/calcium exchanger membrane region domain-containing protein" evidence="8">
    <location>
        <begin position="28"/>
        <end position="1052"/>
    </location>
</feature>
<dbReference type="Pfam" id="PF01699">
    <property type="entry name" value="Na_Ca_ex"/>
    <property type="match status" value="2"/>
</dbReference>
<feature type="transmembrane region" description="Helical" evidence="7">
    <location>
        <begin position="151"/>
        <end position="177"/>
    </location>
</feature>
<keyword evidence="6 7" id="KW-0472">Membrane</keyword>
<feature type="transmembrane region" description="Helical" evidence="7">
    <location>
        <begin position="875"/>
        <end position="895"/>
    </location>
</feature>
<dbReference type="Gene3D" id="1.20.1420.30">
    <property type="entry name" value="NCX, central ion-binding region"/>
    <property type="match status" value="2"/>
</dbReference>
<comment type="similarity">
    <text evidence="2">Belongs to the Ca(2+):cation antiporter (CaCA) (TC 2.A.19) family.</text>
</comment>
<organism evidence="10 11">
    <name type="scientific">Basidiobolus ranarum</name>
    <dbReference type="NCBI Taxonomy" id="34480"/>
    <lineage>
        <taxon>Eukaryota</taxon>
        <taxon>Fungi</taxon>
        <taxon>Fungi incertae sedis</taxon>
        <taxon>Zoopagomycota</taxon>
        <taxon>Entomophthoromycotina</taxon>
        <taxon>Basidiobolomycetes</taxon>
        <taxon>Basidiobolales</taxon>
        <taxon>Basidiobolaceae</taxon>
        <taxon>Basidiobolus</taxon>
    </lineage>
</organism>
<reference evidence="10 11" key="1">
    <citation type="submission" date="2023-04" db="EMBL/GenBank/DDBJ databases">
        <title>Genome of Basidiobolus ranarum AG-B5.</title>
        <authorList>
            <person name="Stajich J.E."/>
            <person name="Carter-House D."/>
            <person name="Gryganskyi A."/>
        </authorList>
    </citation>
    <scope>NUCLEOTIDE SEQUENCE [LARGE SCALE GENOMIC DNA]</scope>
    <source>
        <strain evidence="10 11">AG-B5</strain>
    </source>
</reference>
<name>A0ABR2WVE7_9FUNG</name>
<accession>A0ABR2WVE7</accession>
<evidence type="ECO:0000313" key="10">
    <source>
        <dbReference type="EMBL" id="KAK9765472.1"/>
    </source>
</evidence>
<sequence length="1052" mass="116909">MAKSFIRLRLSLLIFSLLLLLSVVVKAQDIESFSESDVPCTHPSNHADPCAFVRAYCASEAGLINYLELRYCTISPQNAGWFFVLALFLTIAFFYALFRVSDVHLTTALQSISDYLGLSSEIAGLTLLSFGNGAPDLFTAFAGVSSGDFELVFGSTIGSAMFILNVVLGSIIIASYYRYRNESLSAPQKTRLELQQQLLSSEAELECRHSVCNSESFVRLRRKLQSITRALRLQPSDEQSVSNFVIHFSGISVDKFSHLRNLSIYTIAVFILLGICKDRTIRWFDPLILLLYYIIFLSFFIVKHFFHERTLRKKKEACLKLTQFPPELNSFPQRSSFDSVNSNLSFDCHMSRPDSTDPFLSAKPLSSAIPKDTSSEPNLIVPRLIVTQADTPIKDFLEESSENSTINGHQRHHLLRANRPNPIKTTRFDDHVIVHNETADIGDTSDQDAEDDSEDDLSKSSLSHIFSLLKLHLIEDSEIVNSIKERFRITKPTSILQWIKVVAELFGGIFWIFMIPIRCLIFFSMPPFLSDMISEVDDDIKEEDEDHLEEIAMNSENPEEYAEDALSTNIIRYSCSGDSSEDEKQPVVVGSERAKALEHTKGNKLSPSPSRLLTVPTIDLSDSIQPIKSRCSIPNTSIKCVRPSTPQKAFMPGGIYGGNTLSSPAFQTGSEQAQYTLVPNSTRSPDSRYSDYGSVSGNIRKAPWWWPLPRKAMIRFIYHLTHVPVHRFLKYRILMAVYPVVASLLVIYLAGFDLEGMSVVAIVVVAIVLIIFGLCVTREILTTATDFGCGFAEYLDAKSLLSPRSGLSSASPIGINSPSPSPGQSLNGEPISLSTDEKNIARYLKFLHMAYSRGAYSESNPCHIPFHSIKVATMLYLYELFCSFITFFMSILWIYLVSNEIVALLASLGTILSLSKAIIGLTVLAWGNSLGDLFADVAMARAGFFRVAFTAVWAGPIQNLLLTLGITLLIACIQHRPMGAGLADASIPLPPISSTIWLGFAFLLFSVLILSGALLAIYYKFRLPLSLGILLIANFVVYLTTSIIVELSTDNP</sequence>
<comment type="caution">
    <text evidence="10">The sequence shown here is derived from an EMBL/GenBank/DDBJ whole genome shotgun (WGS) entry which is preliminary data.</text>
</comment>
<feature type="domain" description="Sodium/calcium exchanger membrane region" evidence="9">
    <location>
        <begin position="88"/>
        <end position="182"/>
    </location>
</feature>
<proteinExistence type="inferred from homology"/>
<gene>
    <name evidence="10" type="ORF">K7432_006183</name>
</gene>
<feature type="transmembrane region" description="Helical" evidence="7">
    <location>
        <begin position="901"/>
        <end position="926"/>
    </location>
</feature>
<dbReference type="EMBL" id="JASJQH010000265">
    <property type="protein sequence ID" value="KAK9765472.1"/>
    <property type="molecule type" value="Genomic_DNA"/>
</dbReference>
<protein>
    <recommendedName>
        <fullName evidence="9">Sodium/calcium exchanger membrane region domain-containing protein</fullName>
    </recommendedName>
</protein>
<feature type="transmembrane region" description="Helical" evidence="7">
    <location>
        <begin position="259"/>
        <end position="275"/>
    </location>
</feature>
<comment type="subcellular location">
    <subcellularLocation>
        <location evidence="1">Membrane</location>
        <topology evidence="1">Multi-pass membrane protein</topology>
    </subcellularLocation>
</comment>
<feature type="signal peptide" evidence="8">
    <location>
        <begin position="1"/>
        <end position="27"/>
    </location>
</feature>
<dbReference type="InterPro" id="IPR051359">
    <property type="entry name" value="CaCA_antiporter"/>
</dbReference>
<dbReference type="InterPro" id="IPR044880">
    <property type="entry name" value="NCX_ion-bd_dom_sf"/>
</dbReference>
<dbReference type="PANTHER" id="PTHR12266">
    <property type="entry name" value="NA+/CA2+ K+ INDEPENDENT EXCHANGER"/>
    <property type="match status" value="1"/>
</dbReference>
<feature type="transmembrane region" description="Helical" evidence="7">
    <location>
        <begin position="733"/>
        <end position="751"/>
    </location>
</feature>
<feature type="transmembrane region" description="Helical" evidence="7">
    <location>
        <begin position="79"/>
        <end position="100"/>
    </location>
</feature>
<evidence type="ECO:0000313" key="11">
    <source>
        <dbReference type="Proteomes" id="UP001479436"/>
    </source>
</evidence>
<keyword evidence="8" id="KW-0732">Signal</keyword>
<evidence type="ECO:0000256" key="4">
    <source>
        <dbReference type="ARBA" id="ARBA00022692"/>
    </source>
</evidence>
<evidence type="ECO:0000256" key="1">
    <source>
        <dbReference type="ARBA" id="ARBA00004141"/>
    </source>
</evidence>
<evidence type="ECO:0000256" key="8">
    <source>
        <dbReference type="SAM" id="SignalP"/>
    </source>
</evidence>
<keyword evidence="3" id="KW-0813">Transport</keyword>
<dbReference type="PANTHER" id="PTHR12266:SF0">
    <property type="entry name" value="MITOCHONDRIAL SODIUM_CALCIUM EXCHANGER PROTEIN"/>
    <property type="match status" value="1"/>
</dbReference>
<evidence type="ECO:0000259" key="9">
    <source>
        <dbReference type="Pfam" id="PF01699"/>
    </source>
</evidence>